<organism evidence="7 8">
    <name type="scientific">Arsenicibacter rosenii</name>
    <dbReference type="NCBI Taxonomy" id="1750698"/>
    <lineage>
        <taxon>Bacteria</taxon>
        <taxon>Pseudomonadati</taxon>
        <taxon>Bacteroidota</taxon>
        <taxon>Cytophagia</taxon>
        <taxon>Cytophagales</taxon>
        <taxon>Spirosomataceae</taxon>
        <taxon>Arsenicibacter</taxon>
    </lineage>
</organism>
<evidence type="ECO:0000256" key="4">
    <source>
        <dbReference type="ARBA" id="ARBA00023163"/>
    </source>
</evidence>
<dbReference type="GO" id="GO:0016987">
    <property type="term" value="F:sigma factor activity"/>
    <property type="evidence" value="ECO:0007669"/>
    <property type="project" value="UniProtKB-KW"/>
</dbReference>
<dbReference type="NCBIfam" id="TIGR02985">
    <property type="entry name" value="Sig70_bacteroi1"/>
    <property type="match status" value="1"/>
</dbReference>
<dbReference type="Pfam" id="PF08281">
    <property type="entry name" value="Sigma70_r4_2"/>
    <property type="match status" value="1"/>
</dbReference>
<protein>
    <submittedName>
        <fullName evidence="7">RNA polymerase sigma-70 factor</fullName>
    </submittedName>
</protein>
<dbReference type="SUPFAM" id="SSF88946">
    <property type="entry name" value="Sigma2 domain of RNA polymerase sigma factors"/>
    <property type="match status" value="1"/>
</dbReference>
<dbReference type="PANTHER" id="PTHR43133">
    <property type="entry name" value="RNA POLYMERASE ECF-TYPE SIGMA FACTO"/>
    <property type="match status" value="1"/>
</dbReference>
<evidence type="ECO:0000259" key="6">
    <source>
        <dbReference type="Pfam" id="PF08281"/>
    </source>
</evidence>
<comment type="caution">
    <text evidence="7">The sequence shown here is derived from an EMBL/GenBank/DDBJ whole genome shotgun (WGS) entry which is preliminary data.</text>
</comment>
<dbReference type="CDD" id="cd06171">
    <property type="entry name" value="Sigma70_r4"/>
    <property type="match status" value="1"/>
</dbReference>
<proteinExistence type="inferred from homology"/>
<evidence type="ECO:0000256" key="1">
    <source>
        <dbReference type="ARBA" id="ARBA00010641"/>
    </source>
</evidence>
<dbReference type="InterPro" id="IPR013249">
    <property type="entry name" value="RNA_pol_sigma70_r4_t2"/>
</dbReference>
<name>A0A1S2VM92_9BACT</name>
<dbReference type="GO" id="GO:0003677">
    <property type="term" value="F:DNA binding"/>
    <property type="evidence" value="ECO:0007669"/>
    <property type="project" value="InterPro"/>
</dbReference>
<dbReference type="InterPro" id="IPR036388">
    <property type="entry name" value="WH-like_DNA-bd_sf"/>
</dbReference>
<dbReference type="Gene3D" id="1.10.10.10">
    <property type="entry name" value="Winged helix-like DNA-binding domain superfamily/Winged helix DNA-binding domain"/>
    <property type="match status" value="1"/>
</dbReference>
<keyword evidence="4" id="KW-0804">Transcription</keyword>
<dbReference type="Pfam" id="PF04542">
    <property type="entry name" value="Sigma70_r2"/>
    <property type="match status" value="1"/>
</dbReference>
<evidence type="ECO:0000256" key="2">
    <source>
        <dbReference type="ARBA" id="ARBA00023015"/>
    </source>
</evidence>
<sequence length="224" mass="25819">MIQNSLLVLQYNGKRTVQTTEQNILEAIRAGNERIYEGVFRQYYPLLCRYANSILNDYDEAEEMVQAMFLNVWERRETLIISTSLKSYLYQAVHNRCLNQIKHRQVRAVYQQQAEIEPVPTALSPAHSVVADELNARVQAAIGRLPEQCRRVFELSRFEELKYQEIADQLGISIKTVENQIGKALRILRTELADYLPLLLLLNHSVADWLSQPESLDALISVIS</sequence>
<dbReference type="InterPro" id="IPR013324">
    <property type="entry name" value="RNA_pol_sigma_r3/r4-like"/>
</dbReference>
<evidence type="ECO:0000256" key="3">
    <source>
        <dbReference type="ARBA" id="ARBA00023082"/>
    </source>
</evidence>
<dbReference type="NCBIfam" id="TIGR02937">
    <property type="entry name" value="sigma70-ECF"/>
    <property type="match status" value="1"/>
</dbReference>
<dbReference type="InterPro" id="IPR007627">
    <property type="entry name" value="RNA_pol_sigma70_r2"/>
</dbReference>
<feature type="domain" description="RNA polymerase sigma-70 region 2" evidence="5">
    <location>
        <begin position="40"/>
        <end position="105"/>
    </location>
</feature>
<evidence type="ECO:0000313" key="7">
    <source>
        <dbReference type="EMBL" id="OIN59891.1"/>
    </source>
</evidence>
<dbReference type="PANTHER" id="PTHR43133:SF46">
    <property type="entry name" value="RNA POLYMERASE SIGMA-70 FACTOR ECF SUBFAMILY"/>
    <property type="match status" value="1"/>
</dbReference>
<gene>
    <name evidence="7" type="ORF">BLX24_08570</name>
</gene>
<keyword evidence="8" id="KW-1185">Reference proteome</keyword>
<dbReference type="GO" id="GO:0006352">
    <property type="term" value="P:DNA-templated transcription initiation"/>
    <property type="evidence" value="ECO:0007669"/>
    <property type="project" value="InterPro"/>
</dbReference>
<dbReference type="InterPro" id="IPR039425">
    <property type="entry name" value="RNA_pol_sigma-70-like"/>
</dbReference>
<accession>A0A1S2VM92</accession>
<dbReference type="OrthoDB" id="1524077at2"/>
<keyword evidence="3" id="KW-0731">Sigma factor</keyword>
<comment type="similarity">
    <text evidence="1">Belongs to the sigma-70 factor family. ECF subfamily.</text>
</comment>
<dbReference type="InterPro" id="IPR014284">
    <property type="entry name" value="RNA_pol_sigma-70_dom"/>
</dbReference>
<feature type="domain" description="RNA polymerase sigma factor 70 region 4 type 2" evidence="6">
    <location>
        <begin position="137"/>
        <end position="186"/>
    </location>
</feature>
<dbReference type="Proteomes" id="UP000181790">
    <property type="component" value="Unassembled WGS sequence"/>
</dbReference>
<dbReference type="Gene3D" id="1.10.1740.10">
    <property type="match status" value="1"/>
</dbReference>
<reference evidence="7 8" key="1">
    <citation type="submission" date="2016-10" db="EMBL/GenBank/DDBJ databases">
        <title>Arsenicibacter rosenii gen. nov., sp. nov., an efficient arsenic-methylating bacterium isolated from an arsenic-contaminated paddy soil.</title>
        <authorList>
            <person name="Huang K."/>
        </authorList>
    </citation>
    <scope>NUCLEOTIDE SEQUENCE [LARGE SCALE GENOMIC DNA]</scope>
    <source>
        <strain evidence="7 8">SM-1</strain>
    </source>
</reference>
<dbReference type="EMBL" id="MORL01000003">
    <property type="protein sequence ID" value="OIN59891.1"/>
    <property type="molecule type" value="Genomic_DNA"/>
</dbReference>
<evidence type="ECO:0000259" key="5">
    <source>
        <dbReference type="Pfam" id="PF04542"/>
    </source>
</evidence>
<dbReference type="SUPFAM" id="SSF88659">
    <property type="entry name" value="Sigma3 and sigma4 domains of RNA polymerase sigma factors"/>
    <property type="match status" value="1"/>
</dbReference>
<keyword evidence="2" id="KW-0805">Transcription regulation</keyword>
<dbReference type="InterPro" id="IPR013325">
    <property type="entry name" value="RNA_pol_sigma_r2"/>
</dbReference>
<dbReference type="AlphaFoldDB" id="A0A1S2VM92"/>
<evidence type="ECO:0000313" key="8">
    <source>
        <dbReference type="Proteomes" id="UP000181790"/>
    </source>
</evidence>
<dbReference type="InterPro" id="IPR014327">
    <property type="entry name" value="RNA_pol_sigma70_bacteroid"/>
</dbReference>